<keyword evidence="7" id="KW-0805">Transcription regulation</keyword>
<dbReference type="PANTHER" id="PTHR38839">
    <property type="entry name" value="TRANSCRIPTIONAL REGULATOR WHID-RELATED"/>
    <property type="match status" value="1"/>
</dbReference>
<dbReference type="InterPro" id="IPR034768">
    <property type="entry name" value="4FE4S_WBL"/>
</dbReference>
<comment type="cofactor">
    <cofactor evidence="1">
        <name>[4Fe-4S] cluster</name>
        <dbReference type="ChEBI" id="CHEBI:49883"/>
    </cofactor>
</comment>
<keyword evidence="4" id="KW-0479">Metal-binding</keyword>
<keyword evidence="10" id="KW-0804">Transcription</keyword>
<dbReference type="EMBL" id="CAFBQH010000018">
    <property type="protein sequence ID" value="CAB5046708.1"/>
    <property type="molecule type" value="Genomic_DNA"/>
</dbReference>
<evidence type="ECO:0000256" key="9">
    <source>
        <dbReference type="ARBA" id="ARBA00023157"/>
    </source>
</evidence>
<keyword evidence="3" id="KW-0004">4Fe-4S</keyword>
<dbReference type="GO" id="GO:0045892">
    <property type="term" value="P:negative regulation of DNA-templated transcription"/>
    <property type="evidence" value="ECO:0007669"/>
    <property type="project" value="TreeGrafter"/>
</dbReference>
<evidence type="ECO:0000256" key="3">
    <source>
        <dbReference type="ARBA" id="ARBA00022485"/>
    </source>
</evidence>
<dbReference type="GO" id="GO:0003677">
    <property type="term" value="F:DNA binding"/>
    <property type="evidence" value="ECO:0007669"/>
    <property type="project" value="UniProtKB-KW"/>
</dbReference>
<dbReference type="EMBL" id="CAETWZ010000027">
    <property type="protein sequence ID" value="CAB4367654.1"/>
    <property type="molecule type" value="Genomic_DNA"/>
</dbReference>
<dbReference type="AlphaFoldDB" id="A0A6J6AGC7"/>
<accession>A0A6J6AGC7</accession>
<evidence type="ECO:0000256" key="10">
    <source>
        <dbReference type="ARBA" id="ARBA00023163"/>
    </source>
</evidence>
<protein>
    <submittedName>
        <fullName evidence="12">Unannotated protein</fullName>
    </submittedName>
</protein>
<dbReference type="GO" id="GO:0051539">
    <property type="term" value="F:4 iron, 4 sulfur cluster binding"/>
    <property type="evidence" value="ECO:0007669"/>
    <property type="project" value="UniProtKB-KW"/>
</dbReference>
<evidence type="ECO:0000259" key="11">
    <source>
        <dbReference type="PROSITE" id="PS51674"/>
    </source>
</evidence>
<evidence type="ECO:0000313" key="14">
    <source>
        <dbReference type="EMBL" id="CAB4758448.1"/>
    </source>
</evidence>
<evidence type="ECO:0000256" key="5">
    <source>
        <dbReference type="ARBA" id="ARBA00023004"/>
    </source>
</evidence>
<proteinExistence type="inferred from homology"/>
<dbReference type="PROSITE" id="PS51674">
    <property type="entry name" value="4FE4S_WBL"/>
    <property type="match status" value="1"/>
</dbReference>
<name>A0A6J6AGC7_9ZZZZ</name>
<evidence type="ECO:0000256" key="7">
    <source>
        <dbReference type="ARBA" id="ARBA00023015"/>
    </source>
</evidence>
<dbReference type="GO" id="GO:0047134">
    <property type="term" value="F:protein-disulfide reductase [NAD(P)H] activity"/>
    <property type="evidence" value="ECO:0007669"/>
    <property type="project" value="TreeGrafter"/>
</dbReference>
<evidence type="ECO:0000256" key="1">
    <source>
        <dbReference type="ARBA" id="ARBA00001966"/>
    </source>
</evidence>
<dbReference type="HAMAP" id="MF_01479">
    <property type="entry name" value="WhiB"/>
    <property type="match status" value="1"/>
</dbReference>
<evidence type="ECO:0000256" key="2">
    <source>
        <dbReference type="ARBA" id="ARBA00006597"/>
    </source>
</evidence>
<dbReference type="GO" id="GO:0045454">
    <property type="term" value="P:cell redox homeostasis"/>
    <property type="evidence" value="ECO:0007669"/>
    <property type="project" value="TreeGrafter"/>
</dbReference>
<evidence type="ECO:0000313" key="15">
    <source>
        <dbReference type="EMBL" id="CAB5046708.1"/>
    </source>
</evidence>
<dbReference type="Pfam" id="PF02467">
    <property type="entry name" value="Whib"/>
    <property type="match status" value="1"/>
</dbReference>
<dbReference type="GO" id="GO:0046872">
    <property type="term" value="F:metal ion binding"/>
    <property type="evidence" value="ECO:0007669"/>
    <property type="project" value="UniProtKB-KW"/>
</dbReference>
<keyword evidence="9" id="KW-1015">Disulfide bond</keyword>
<feature type="domain" description="4Fe-4S Wbl-type" evidence="11">
    <location>
        <begin position="19"/>
        <end position="76"/>
    </location>
</feature>
<keyword evidence="6" id="KW-0411">Iron-sulfur</keyword>
<evidence type="ECO:0000313" key="13">
    <source>
        <dbReference type="EMBL" id="CAB4670666.1"/>
    </source>
</evidence>
<sequence length="92" mass="10382">MHGDSDSLSQERGWQDQANCLGVDPDLFFPERGASTREAKEVCKGCVVRGDCLEYALANGEKFGIWGGLSERERRRLRRQRAQDGRRVIING</sequence>
<dbReference type="EMBL" id="CAEZXA010000029">
    <property type="protein sequence ID" value="CAB4670666.1"/>
    <property type="molecule type" value="Genomic_DNA"/>
</dbReference>
<evidence type="ECO:0000256" key="4">
    <source>
        <dbReference type="ARBA" id="ARBA00022723"/>
    </source>
</evidence>
<keyword evidence="5" id="KW-0408">Iron</keyword>
<evidence type="ECO:0000256" key="6">
    <source>
        <dbReference type="ARBA" id="ARBA00023014"/>
    </source>
</evidence>
<dbReference type="InterPro" id="IPR003482">
    <property type="entry name" value="Whib"/>
</dbReference>
<keyword evidence="8" id="KW-0238">DNA-binding</keyword>
<evidence type="ECO:0000256" key="8">
    <source>
        <dbReference type="ARBA" id="ARBA00023125"/>
    </source>
</evidence>
<dbReference type="PANTHER" id="PTHR38839:SF4">
    <property type="entry name" value="TRANSCRIPTIONAL REGULATOR WHIB"/>
    <property type="match status" value="1"/>
</dbReference>
<gene>
    <name evidence="13" type="ORF">UFOPK2334_00504</name>
    <name evidence="14" type="ORF">UFOPK2870_00492</name>
    <name evidence="12" type="ORF">UFOPK4179_00442</name>
    <name evidence="15" type="ORF">UFOPK4293_00436</name>
</gene>
<comment type="similarity">
    <text evidence="2">Belongs to the WhiB family.</text>
</comment>
<organism evidence="12">
    <name type="scientific">freshwater metagenome</name>
    <dbReference type="NCBI Taxonomy" id="449393"/>
    <lineage>
        <taxon>unclassified sequences</taxon>
        <taxon>metagenomes</taxon>
        <taxon>ecological metagenomes</taxon>
    </lineage>
</organism>
<reference evidence="12" key="1">
    <citation type="submission" date="2020-05" db="EMBL/GenBank/DDBJ databases">
        <authorList>
            <person name="Chiriac C."/>
            <person name="Salcher M."/>
            <person name="Ghai R."/>
            <person name="Kavagutti S V."/>
        </authorList>
    </citation>
    <scope>NUCLEOTIDE SEQUENCE</scope>
</reference>
<evidence type="ECO:0000313" key="12">
    <source>
        <dbReference type="EMBL" id="CAB4367654.1"/>
    </source>
</evidence>
<dbReference type="EMBL" id="CAEZZL010000025">
    <property type="protein sequence ID" value="CAB4758448.1"/>
    <property type="molecule type" value="Genomic_DNA"/>
</dbReference>